<dbReference type="GeneID" id="108565823"/>
<dbReference type="Gene3D" id="3.15.10.30">
    <property type="entry name" value="Haemolymph juvenile hormone binding protein"/>
    <property type="match status" value="1"/>
</dbReference>
<protein>
    <submittedName>
        <fullName evidence="3">Circadian clock-controlled protein-like</fullName>
    </submittedName>
</protein>
<dbReference type="PANTHER" id="PTHR11008">
    <property type="entry name" value="PROTEIN TAKEOUT-LIKE PROTEIN"/>
    <property type="match status" value="1"/>
</dbReference>
<feature type="signal peptide" evidence="1">
    <location>
        <begin position="1"/>
        <end position="19"/>
    </location>
</feature>
<evidence type="ECO:0000256" key="1">
    <source>
        <dbReference type="SAM" id="SignalP"/>
    </source>
</evidence>
<dbReference type="InterPro" id="IPR010562">
    <property type="entry name" value="Haemolymph_juvenile_hormone-bd"/>
</dbReference>
<keyword evidence="1" id="KW-0732">Signal</keyword>
<feature type="chain" id="PRO_5046770462" evidence="1">
    <location>
        <begin position="20"/>
        <end position="245"/>
    </location>
</feature>
<evidence type="ECO:0000313" key="3">
    <source>
        <dbReference type="RefSeq" id="XP_017780958.1"/>
    </source>
</evidence>
<reference evidence="3" key="1">
    <citation type="submission" date="2025-08" db="UniProtKB">
        <authorList>
            <consortium name="RefSeq"/>
        </authorList>
    </citation>
    <scope>IDENTIFICATION</scope>
    <source>
        <tissue evidence="3">Whole Larva</tissue>
    </source>
</reference>
<name>A0ABM1N2A8_NICVS</name>
<keyword evidence="2" id="KW-1185">Reference proteome</keyword>
<evidence type="ECO:0000313" key="2">
    <source>
        <dbReference type="Proteomes" id="UP000695000"/>
    </source>
</evidence>
<gene>
    <name evidence="3" type="primary">LOC108565823</name>
</gene>
<proteinExistence type="predicted"/>
<sequence>MFTMKTLLIISFFVATALAADIPSFIKPCNGDPSKLLECVRDNIEACKPRLTKGIPKLFIPPMNPFKVSVVAIEQPLYKLDIKNVIIHGFNKFDVKDLQIDHKNYKLKMDIVFPQIVASGVYEINGNLLLLNLNGKGSLHCNATNLGAKFEADFERYERKGKTYMKKKDVNADLYIKDAWIQLDNLFENNKELTENTNRIINDNILDFFHEIHPTFEVIFNNVLDRSLFKITETFAYEDYLPNFD</sequence>
<organism evidence="2 3">
    <name type="scientific">Nicrophorus vespilloides</name>
    <name type="common">Boreal carrion beetle</name>
    <dbReference type="NCBI Taxonomy" id="110193"/>
    <lineage>
        <taxon>Eukaryota</taxon>
        <taxon>Metazoa</taxon>
        <taxon>Ecdysozoa</taxon>
        <taxon>Arthropoda</taxon>
        <taxon>Hexapoda</taxon>
        <taxon>Insecta</taxon>
        <taxon>Pterygota</taxon>
        <taxon>Neoptera</taxon>
        <taxon>Endopterygota</taxon>
        <taxon>Coleoptera</taxon>
        <taxon>Polyphaga</taxon>
        <taxon>Staphyliniformia</taxon>
        <taxon>Silphidae</taxon>
        <taxon>Nicrophorinae</taxon>
        <taxon>Nicrophorus</taxon>
    </lineage>
</organism>
<accession>A0ABM1N2A8</accession>
<dbReference type="InterPro" id="IPR038606">
    <property type="entry name" value="To_sf"/>
</dbReference>
<dbReference type="SMART" id="SM00700">
    <property type="entry name" value="JHBP"/>
    <property type="match status" value="1"/>
</dbReference>
<dbReference type="RefSeq" id="XP_017780958.1">
    <property type="nucleotide sequence ID" value="XM_017925469.1"/>
</dbReference>
<dbReference type="Pfam" id="PF06585">
    <property type="entry name" value="JHBP"/>
    <property type="match status" value="1"/>
</dbReference>
<dbReference type="PANTHER" id="PTHR11008:SF18">
    <property type="entry name" value="BCDNA.GH05536-RELATED"/>
    <property type="match status" value="1"/>
</dbReference>
<dbReference type="Proteomes" id="UP000695000">
    <property type="component" value="Unplaced"/>
</dbReference>